<comment type="caution">
    <text evidence="1">The sequence shown here is derived from an EMBL/GenBank/DDBJ whole genome shotgun (WGS) entry which is preliminary data.</text>
</comment>
<organism evidence="1 2">
    <name type="scientific">Saccharopolyspora taberi</name>
    <dbReference type="NCBI Taxonomy" id="60895"/>
    <lineage>
        <taxon>Bacteria</taxon>
        <taxon>Bacillati</taxon>
        <taxon>Actinomycetota</taxon>
        <taxon>Actinomycetes</taxon>
        <taxon>Pseudonocardiales</taxon>
        <taxon>Pseudonocardiaceae</taxon>
        <taxon>Saccharopolyspora</taxon>
    </lineage>
</organism>
<sequence>MTEQQAADRVAAAALGHPSVLRLDGGAHGVIATPLPGRRVTGVRIRDEGTEIGVVLGLDRPLPEIVAELRAAAERAGAPGPVDITVVDVEQAGAR</sequence>
<keyword evidence="2" id="KW-1185">Reference proteome</keyword>
<dbReference type="EMBL" id="BAAAUX010000016">
    <property type="protein sequence ID" value="GAA2800917.1"/>
    <property type="molecule type" value="Genomic_DNA"/>
</dbReference>
<protein>
    <recommendedName>
        <fullName evidence="3">Asp23/Gls24 family envelope stress response protein</fullName>
    </recommendedName>
</protein>
<name>A0ABN3VFR2_9PSEU</name>
<reference evidence="1 2" key="1">
    <citation type="journal article" date="2019" name="Int. J. Syst. Evol. Microbiol.">
        <title>The Global Catalogue of Microorganisms (GCM) 10K type strain sequencing project: providing services to taxonomists for standard genome sequencing and annotation.</title>
        <authorList>
            <consortium name="The Broad Institute Genomics Platform"/>
            <consortium name="The Broad Institute Genome Sequencing Center for Infectious Disease"/>
            <person name="Wu L."/>
            <person name="Ma J."/>
        </authorList>
    </citation>
    <scope>NUCLEOTIDE SEQUENCE [LARGE SCALE GENOMIC DNA]</scope>
    <source>
        <strain evidence="1 2">JCM 9383</strain>
    </source>
</reference>
<evidence type="ECO:0000313" key="2">
    <source>
        <dbReference type="Proteomes" id="UP001500979"/>
    </source>
</evidence>
<evidence type="ECO:0000313" key="1">
    <source>
        <dbReference type="EMBL" id="GAA2800917.1"/>
    </source>
</evidence>
<accession>A0ABN3VFR2</accession>
<proteinExistence type="predicted"/>
<dbReference type="RefSeq" id="WP_344681879.1">
    <property type="nucleotide sequence ID" value="NZ_BAAAUX010000016.1"/>
</dbReference>
<gene>
    <name evidence="1" type="ORF">GCM10010470_40010</name>
</gene>
<evidence type="ECO:0008006" key="3">
    <source>
        <dbReference type="Google" id="ProtNLM"/>
    </source>
</evidence>
<dbReference type="Proteomes" id="UP001500979">
    <property type="component" value="Unassembled WGS sequence"/>
</dbReference>